<organism evidence="2 3">
    <name type="scientific">Ciceribacter ferrooxidans</name>
    <dbReference type="NCBI Taxonomy" id="2509717"/>
    <lineage>
        <taxon>Bacteria</taxon>
        <taxon>Pseudomonadati</taxon>
        <taxon>Pseudomonadota</taxon>
        <taxon>Alphaproteobacteria</taxon>
        <taxon>Hyphomicrobiales</taxon>
        <taxon>Rhizobiaceae</taxon>
        <taxon>Ciceribacter</taxon>
    </lineage>
</organism>
<dbReference type="InterPro" id="IPR053146">
    <property type="entry name" value="QDO-like"/>
</dbReference>
<evidence type="ECO:0000313" key="2">
    <source>
        <dbReference type="EMBL" id="RYC12173.1"/>
    </source>
</evidence>
<dbReference type="Proteomes" id="UP000291088">
    <property type="component" value="Unassembled WGS sequence"/>
</dbReference>
<dbReference type="InterPro" id="IPR011051">
    <property type="entry name" value="RmlC_Cupin_sf"/>
</dbReference>
<dbReference type="InterPro" id="IPR013096">
    <property type="entry name" value="Cupin_2"/>
</dbReference>
<dbReference type="RefSeq" id="WP_129332599.1">
    <property type="nucleotide sequence ID" value="NZ_SDVB01000238.1"/>
</dbReference>
<dbReference type="Pfam" id="PF07883">
    <property type="entry name" value="Cupin_2"/>
    <property type="match status" value="1"/>
</dbReference>
<accession>A0A4Q2T2N8</accession>
<dbReference type="Gene3D" id="2.60.120.10">
    <property type="entry name" value="Jelly Rolls"/>
    <property type="match status" value="1"/>
</dbReference>
<gene>
    <name evidence="2" type="ORF">EUU22_14050</name>
</gene>
<dbReference type="SUPFAM" id="SSF51182">
    <property type="entry name" value="RmlC-like cupins"/>
    <property type="match status" value="1"/>
</dbReference>
<dbReference type="PANTHER" id="PTHR36440:SF1">
    <property type="entry name" value="PUTATIVE (AFU_ORTHOLOGUE AFUA_8G07350)-RELATED"/>
    <property type="match status" value="1"/>
</dbReference>
<keyword evidence="3" id="KW-1185">Reference proteome</keyword>
<dbReference type="EMBL" id="SDVB01000238">
    <property type="protein sequence ID" value="RYC12173.1"/>
    <property type="molecule type" value="Genomic_DNA"/>
</dbReference>
<dbReference type="InterPro" id="IPR014710">
    <property type="entry name" value="RmlC-like_jellyroll"/>
</dbReference>
<proteinExistence type="predicted"/>
<protein>
    <submittedName>
        <fullName evidence="2">Cupin domain-containing protein</fullName>
    </submittedName>
</protein>
<dbReference type="OrthoDB" id="6058at2"/>
<evidence type="ECO:0000259" key="1">
    <source>
        <dbReference type="Pfam" id="PF07883"/>
    </source>
</evidence>
<dbReference type="AlphaFoldDB" id="A0A4Q2T2N8"/>
<evidence type="ECO:0000313" key="3">
    <source>
        <dbReference type="Proteomes" id="UP000291088"/>
    </source>
</evidence>
<feature type="domain" description="Cupin type-2" evidence="1">
    <location>
        <begin position="45"/>
        <end position="109"/>
    </location>
</feature>
<comment type="caution">
    <text evidence="2">The sequence shown here is derived from an EMBL/GenBank/DDBJ whole genome shotgun (WGS) entry which is preliminary data.</text>
</comment>
<dbReference type="PANTHER" id="PTHR36440">
    <property type="entry name" value="PUTATIVE (AFU_ORTHOLOGUE AFUA_8G07350)-RELATED"/>
    <property type="match status" value="1"/>
</dbReference>
<name>A0A4Q2T2N8_9HYPH</name>
<reference evidence="2 3" key="1">
    <citation type="submission" date="2019-01" db="EMBL/GenBank/DDBJ databases">
        <authorList>
            <person name="Deng T."/>
        </authorList>
    </citation>
    <scope>NUCLEOTIDE SEQUENCE [LARGE SCALE GENOMIC DNA]</scope>
    <source>
        <strain evidence="2 3">F8825</strain>
    </source>
</reference>
<sequence length="161" mass="17048">MDATVENPDGMTVPSKTLHFLGNLLTFRARSAQTGGSFSLAECQTAPGAGSPPHTQRDEEAFLVTEGQFEFMLDGKTHLCGPGDFVHVAPNTPHAFRNPGDRPARMLIINLPGGFHEGFFDAVGDVVDPATTSFPPMSPPDIAMIAAAASRYGIELLPPTA</sequence>